<keyword evidence="2" id="KW-1133">Transmembrane helix</keyword>
<feature type="compositionally biased region" description="Low complexity" evidence="1">
    <location>
        <begin position="126"/>
        <end position="144"/>
    </location>
</feature>
<dbReference type="EMBL" id="JAPCWZ010000005">
    <property type="protein sequence ID" value="KAK8861790.1"/>
    <property type="molecule type" value="Genomic_DNA"/>
</dbReference>
<protein>
    <submittedName>
        <fullName evidence="3">Mid2-like cell wall stress sensor</fullName>
    </submittedName>
</protein>
<feature type="region of interest" description="Disordered" evidence="1">
    <location>
        <begin position="236"/>
        <end position="290"/>
    </location>
</feature>
<accession>A0ABR2IDN4</accession>
<proteinExistence type="predicted"/>
<feature type="compositionally biased region" description="Polar residues" evidence="1">
    <location>
        <begin position="145"/>
        <end position="155"/>
    </location>
</feature>
<dbReference type="PANTHER" id="PTHR16861:SF4">
    <property type="entry name" value="SH3 DOMAIN PROTEIN (AFU_ORTHOLOGUE AFUA_1G13610)"/>
    <property type="match status" value="1"/>
</dbReference>
<keyword evidence="4" id="KW-1185">Reference proteome</keyword>
<evidence type="ECO:0000313" key="3">
    <source>
        <dbReference type="EMBL" id="KAK8861790.1"/>
    </source>
</evidence>
<reference evidence="3 4" key="1">
    <citation type="journal article" date="2024" name="IMA Fungus">
        <title>Apiospora arundinis, a panoply of carbohydrate-active enzymes and secondary metabolites.</title>
        <authorList>
            <person name="Sorensen T."/>
            <person name="Petersen C."/>
            <person name="Muurmann A.T."/>
            <person name="Christiansen J.V."/>
            <person name="Brundto M.L."/>
            <person name="Overgaard C.K."/>
            <person name="Boysen A.T."/>
            <person name="Wollenberg R.D."/>
            <person name="Larsen T.O."/>
            <person name="Sorensen J.L."/>
            <person name="Nielsen K.L."/>
            <person name="Sondergaard T.E."/>
        </authorList>
    </citation>
    <scope>NUCLEOTIDE SEQUENCE [LARGE SCALE GENOMIC DNA]</scope>
    <source>
        <strain evidence="3 4">AAU 773</strain>
    </source>
</reference>
<keyword evidence="2" id="KW-0812">Transmembrane</keyword>
<organism evidence="3 4">
    <name type="scientific">Apiospora arundinis</name>
    <dbReference type="NCBI Taxonomy" id="335852"/>
    <lineage>
        <taxon>Eukaryota</taxon>
        <taxon>Fungi</taxon>
        <taxon>Dikarya</taxon>
        <taxon>Ascomycota</taxon>
        <taxon>Pezizomycotina</taxon>
        <taxon>Sordariomycetes</taxon>
        <taxon>Xylariomycetidae</taxon>
        <taxon>Amphisphaeriales</taxon>
        <taxon>Apiosporaceae</taxon>
        <taxon>Apiospora</taxon>
    </lineage>
</organism>
<evidence type="ECO:0000313" key="4">
    <source>
        <dbReference type="Proteomes" id="UP001390339"/>
    </source>
</evidence>
<name>A0ABR2IDN4_9PEZI</name>
<feature type="transmembrane region" description="Helical" evidence="2">
    <location>
        <begin position="169"/>
        <end position="191"/>
    </location>
</feature>
<gene>
    <name evidence="3" type="ORF">PGQ11_008025</name>
</gene>
<dbReference type="Proteomes" id="UP001390339">
    <property type="component" value="Unassembled WGS sequence"/>
</dbReference>
<keyword evidence="2" id="KW-0472">Membrane</keyword>
<evidence type="ECO:0000256" key="1">
    <source>
        <dbReference type="SAM" id="MobiDB-lite"/>
    </source>
</evidence>
<comment type="caution">
    <text evidence="3">The sequence shown here is derived from an EMBL/GenBank/DDBJ whole genome shotgun (WGS) entry which is preliminary data.</text>
</comment>
<dbReference type="CDD" id="cd12087">
    <property type="entry name" value="TM_EGFR-like"/>
    <property type="match status" value="1"/>
</dbReference>
<dbReference type="PANTHER" id="PTHR16861">
    <property type="entry name" value="GLYCOPROTEIN 38"/>
    <property type="match status" value="1"/>
</dbReference>
<evidence type="ECO:0000256" key="2">
    <source>
        <dbReference type="SAM" id="Phobius"/>
    </source>
</evidence>
<feature type="region of interest" description="Disordered" evidence="1">
    <location>
        <begin position="126"/>
        <end position="160"/>
    </location>
</feature>
<sequence length="290" mass="31230">MLEVRQANGGRIYTKPQDSTNGSFTYPRVYPIKFRETSQLNITWNTKYSAVNLFCYQRGKVATPMQLSTNLAEKWFQWDVKVLETNLTEPYVFRIVNAKGTSQEQSNGGFWSSSFSIVRDTVSSAAPSATPSATSSGTIPPTTSDASLSEATPSETPAVELSSSLGSGAIAGIAVGAVAGVALLVFLAFWFGKRRRSKSEQQQYVAAPSYTAYEDDTHKRRDGSADGQMARVVHAQPTELQGGSPAPANANSWYGGNDHKPGGTAHLPQGQPNELAGDHPMAYELPGNTR</sequence>